<evidence type="ECO:0000313" key="2">
    <source>
        <dbReference type="EMBL" id="ABW30121.1"/>
    </source>
</evidence>
<dbReference type="OrthoDB" id="9763230at2"/>
<dbReference type="EMBL" id="CP000828">
    <property type="protein sequence ID" value="ABW30121.1"/>
    <property type="molecule type" value="Genomic_DNA"/>
</dbReference>
<protein>
    <recommendedName>
        <fullName evidence="1">Metalloprotease TldD/E C-terminal domain-containing protein</fullName>
    </recommendedName>
</protein>
<proteinExistence type="predicted"/>
<dbReference type="InterPro" id="IPR036059">
    <property type="entry name" value="TldD/PmbA_sf"/>
</dbReference>
<dbReference type="GO" id="GO:0008237">
    <property type="term" value="F:metallopeptidase activity"/>
    <property type="evidence" value="ECO:0007669"/>
    <property type="project" value="InterPro"/>
</dbReference>
<sequence length="454" mass="49408">MSTSVATHPTETLAAWESTFNQLADLLLDNLQAGEHLSIELAGEQSHFMRLNAGKVRQTGLVTDASINIRLIANQRTAYAGFPFTGDLAVDSAVALEQLQQLRQDLPQLPEDPYIVLPENYGSSREAYPGQLLAPDQVSAALLPAVQGVDFTGIYASGPIVRANRNSAGQQHWFATETFVLDYSLIAPSEKAVKATLAGQTWDQTAYTDKIQQSITQLKMLDRPVKVIEPGQYRTYFAPAATAELIGMLSWGGVSEASMQQGGSALAKLREGKSLSSHLTLKENFSLGLVPRFNSLGEVAPEEVPLLVDGQLVNTLVNARTAKEYQVKSNAASAHEGMRSPEVLPGTLSTADILAQLGTGLYLSNLHYLNWSDRTGGRITGMTRYACFWVEQGEIIAPIKDLRFDDSLYEFLGAKLENLTDTQEFIPCVDTYGARSLGGSRMPGLLVNDFTFTL</sequence>
<feature type="domain" description="Metalloprotease TldD/E C-terminal" evidence="1">
    <location>
        <begin position="230"/>
        <end position="453"/>
    </location>
</feature>
<dbReference type="STRING" id="329726.AM1_5159"/>
<gene>
    <name evidence="2" type="ordered locus">AM1_5159</name>
</gene>
<dbReference type="eggNOG" id="COG0312">
    <property type="taxonomic scope" value="Bacteria"/>
</dbReference>
<name>B0C8G6_ACAM1</name>
<dbReference type="KEGG" id="amr:AM1_5159"/>
<evidence type="ECO:0000313" key="3">
    <source>
        <dbReference type="Proteomes" id="UP000000268"/>
    </source>
</evidence>
<dbReference type="PANTHER" id="PTHR43666:SF1">
    <property type="entry name" value="CONSERVED PROTEIN"/>
    <property type="match status" value="1"/>
</dbReference>
<reference evidence="2 3" key="1">
    <citation type="journal article" date="2008" name="Proc. Natl. Acad. Sci. U.S.A.">
        <title>Niche adaptation and genome expansion in the chlorophyll d-producing cyanobacterium Acaryochloris marina.</title>
        <authorList>
            <person name="Swingley W.D."/>
            <person name="Chen M."/>
            <person name="Cheung P.C."/>
            <person name="Conrad A.L."/>
            <person name="Dejesa L.C."/>
            <person name="Hao J."/>
            <person name="Honchak B.M."/>
            <person name="Karbach L.E."/>
            <person name="Kurdoglu A."/>
            <person name="Lahiri S."/>
            <person name="Mastrian S.D."/>
            <person name="Miyashita H."/>
            <person name="Page L."/>
            <person name="Ramakrishna P."/>
            <person name="Satoh S."/>
            <person name="Sattley W.M."/>
            <person name="Shimada Y."/>
            <person name="Taylor H.L."/>
            <person name="Tomo T."/>
            <person name="Tsuchiya T."/>
            <person name="Wang Z.T."/>
            <person name="Raymond J."/>
            <person name="Mimuro M."/>
            <person name="Blankenship R.E."/>
            <person name="Touchman J.W."/>
        </authorList>
    </citation>
    <scope>NUCLEOTIDE SEQUENCE [LARGE SCALE GENOMIC DNA]</scope>
    <source>
        <strain evidence="3">MBIC 11017</strain>
    </source>
</reference>
<dbReference type="AlphaFoldDB" id="B0C8G6"/>
<dbReference type="HOGENOM" id="CLU_050371_0_0_3"/>
<accession>B0C8G6</accession>
<dbReference type="Proteomes" id="UP000000268">
    <property type="component" value="Chromosome"/>
</dbReference>
<dbReference type="Pfam" id="PF19289">
    <property type="entry name" value="PmbA_TldD_3rd"/>
    <property type="match status" value="1"/>
</dbReference>
<organism evidence="2 3">
    <name type="scientific">Acaryochloris marina (strain MBIC 11017)</name>
    <dbReference type="NCBI Taxonomy" id="329726"/>
    <lineage>
        <taxon>Bacteria</taxon>
        <taxon>Bacillati</taxon>
        <taxon>Cyanobacteriota</taxon>
        <taxon>Cyanophyceae</taxon>
        <taxon>Acaryochloridales</taxon>
        <taxon>Acaryochloridaceae</taxon>
        <taxon>Acaryochloris</taxon>
    </lineage>
</organism>
<keyword evidence="3" id="KW-1185">Reference proteome</keyword>
<dbReference type="GO" id="GO:0006508">
    <property type="term" value="P:proteolysis"/>
    <property type="evidence" value="ECO:0007669"/>
    <property type="project" value="InterPro"/>
</dbReference>
<dbReference type="PANTHER" id="PTHR43666">
    <property type="entry name" value="TLDD PROTEIN"/>
    <property type="match status" value="1"/>
</dbReference>
<dbReference type="RefSeq" id="WP_012165383.1">
    <property type="nucleotide sequence ID" value="NC_009925.1"/>
</dbReference>
<dbReference type="SUPFAM" id="SSF111283">
    <property type="entry name" value="Putative modulator of DNA gyrase, PmbA/TldD"/>
    <property type="match status" value="1"/>
</dbReference>
<dbReference type="InterPro" id="IPR045569">
    <property type="entry name" value="Metalloprtase-TldD/E_C"/>
</dbReference>
<evidence type="ECO:0000259" key="1">
    <source>
        <dbReference type="Pfam" id="PF19289"/>
    </source>
</evidence>